<reference evidence="1 2" key="1">
    <citation type="submission" date="2021-06" db="EMBL/GenBank/DDBJ databases">
        <title>Caerostris extrusa draft genome.</title>
        <authorList>
            <person name="Kono N."/>
            <person name="Arakawa K."/>
        </authorList>
    </citation>
    <scope>NUCLEOTIDE SEQUENCE [LARGE SCALE GENOMIC DNA]</scope>
</reference>
<dbReference type="EMBL" id="BPLR01015798">
    <property type="protein sequence ID" value="GIY78793.1"/>
    <property type="molecule type" value="Genomic_DNA"/>
</dbReference>
<protein>
    <submittedName>
        <fullName evidence="1">Uncharacterized protein</fullName>
    </submittedName>
</protein>
<proteinExistence type="predicted"/>
<dbReference type="AlphaFoldDB" id="A0AAV4W974"/>
<organism evidence="1 2">
    <name type="scientific">Caerostris extrusa</name>
    <name type="common">Bark spider</name>
    <name type="synonym">Caerostris bankana</name>
    <dbReference type="NCBI Taxonomy" id="172846"/>
    <lineage>
        <taxon>Eukaryota</taxon>
        <taxon>Metazoa</taxon>
        <taxon>Ecdysozoa</taxon>
        <taxon>Arthropoda</taxon>
        <taxon>Chelicerata</taxon>
        <taxon>Arachnida</taxon>
        <taxon>Araneae</taxon>
        <taxon>Araneomorphae</taxon>
        <taxon>Entelegynae</taxon>
        <taxon>Araneoidea</taxon>
        <taxon>Araneidae</taxon>
        <taxon>Caerostris</taxon>
    </lineage>
</organism>
<evidence type="ECO:0000313" key="2">
    <source>
        <dbReference type="Proteomes" id="UP001054945"/>
    </source>
</evidence>
<comment type="caution">
    <text evidence="1">The sequence shown here is derived from an EMBL/GenBank/DDBJ whole genome shotgun (WGS) entry which is preliminary data.</text>
</comment>
<sequence length="106" mass="12376">MIEPPLYSIIPTTSALPTIMKMRYWELWIRTSLYMQHMIRDVLGQSLTRRSSNTQITKCVVIHRQCDVYRLLCQYVPFRHFAINYLGITAPFTSAAVDNHSSSHPF</sequence>
<name>A0AAV4W974_CAEEX</name>
<evidence type="ECO:0000313" key="1">
    <source>
        <dbReference type="EMBL" id="GIY78793.1"/>
    </source>
</evidence>
<gene>
    <name evidence="1" type="ORF">CEXT_408981</name>
</gene>
<dbReference type="Proteomes" id="UP001054945">
    <property type="component" value="Unassembled WGS sequence"/>
</dbReference>
<keyword evidence="2" id="KW-1185">Reference proteome</keyword>
<accession>A0AAV4W974</accession>